<keyword evidence="6" id="KW-0539">Nucleus</keyword>
<organism evidence="7 8">
    <name type="scientific">Anaeramoeba ignava</name>
    <name type="common">Anaerobic marine amoeba</name>
    <dbReference type="NCBI Taxonomy" id="1746090"/>
    <lineage>
        <taxon>Eukaryota</taxon>
        <taxon>Metamonada</taxon>
        <taxon>Anaeramoebidae</taxon>
        <taxon>Anaeramoeba</taxon>
    </lineage>
</organism>
<comment type="subcellular location">
    <subcellularLocation>
        <location evidence="3">Cytoplasm</location>
    </subcellularLocation>
    <subcellularLocation>
        <location evidence="2">Nucleus</location>
    </subcellularLocation>
</comment>
<evidence type="ECO:0000256" key="6">
    <source>
        <dbReference type="ARBA" id="ARBA00023242"/>
    </source>
</evidence>
<comment type="caution">
    <text evidence="7">The sequence shown here is derived from an EMBL/GenBank/DDBJ whole genome shotgun (WGS) entry which is preliminary data.</text>
</comment>
<gene>
    <name evidence="7" type="ORF">M0811_03775</name>
</gene>
<dbReference type="Pfam" id="PF14713">
    <property type="entry name" value="DUF4464"/>
    <property type="match status" value="1"/>
</dbReference>
<dbReference type="EMBL" id="JAPDFW010000011">
    <property type="protein sequence ID" value="KAJ5080290.1"/>
    <property type="molecule type" value="Genomic_DNA"/>
</dbReference>
<dbReference type="InterPro" id="IPR027887">
    <property type="entry name" value="DUF4464"/>
</dbReference>
<sequence length="240" mass="28770">MENEDEIIDQFFCYEDYLDSQITPTISKFLSDKKMIRNLISNGIFGDVLSQKEFEIRKKNKKNKLKTKKETQKKQDQIETNLDKNPLLSYLFEKEKFVRKKEISILLFIQYKNPKTNEEISGIIDFFQRLNTENFEDYYLGKKILIPNQNDISYFEFETKKLNIGIPSKYSSFKTIINIEDQNENFLLFQNIFDQKIIDLGFNLNFEKENDPKKDQTEKIIRNSLDDSIYSIIFEHKIRK</sequence>
<evidence type="ECO:0000313" key="8">
    <source>
        <dbReference type="Proteomes" id="UP001149090"/>
    </source>
</evidence>
<evidence type="ECO:0000313" key="7">
    <source>
        <dbReference type="EMBL" id="KAJ5080290.1"/>
    </source>
</evidence>
<dbReference type="PANTHER" id="PTHR33588">
    <property type="entry name" value="CILIA- AND FLAGELLA-ASSOCIATED PROTEIN 299"/>
    <property type="match status" value="1"/>
</dbReference>
<evidence type="ECO:0000256" key="4">
    <source>
        <dbReference type="ARBA" id="ARBA00021436"/>
    </source>
</evidence>
<reference evidence="7" key="1">
    <citation type="submission" date="2022-10" db="EMBL/GenBank/DDBJ databases">
        <title>Novel sulphate-reducing endosymbionts in the free-living metamonad Anaeramoeba.</title>
        <authorList>
            <person name="Jerlstrom-Hultqvist J."/>
            <person name="Cepicka I."/>
            <person name="Gallot-Lavallee L."/>
            <person name="Salas-Leiva D."/>
            <person name="Curtis B.A."/>
            <person name="Zahonova K."/>
            <person name="Pipaliya S."/>
            <person name="Dacks J."/>
            <person name="Roger A.J."/>
        </authorList>
    </citation>
    <scope>NUCLEOTIDE SEQUENCE</scope>
    <source>
        <strain evidence="7">BMAN</strain>
    </source>
</reference>
<dbReference type="Proteomes" id="UP001149090">
    <property type="component" value="Unassembled WGS sequence"/>
</dbReference>
<keyword evidence="5" id="KW-0963">Cytoplasm</keyword>
<keyword evidence="7" id="KW-0966">Cell projection</keyword>
<keyword evidence="8" id="KW-1185">Reference proteome</keyword>
<evidence type="ECO:0000256" key="2">
    <source>
        <dbReference type="ARBA" id="ARBA00004123"/>
    </source>
</evidence>
<dbReference type="GO" id="GO:0005634">
    <property type="term" value="C:nucleus"/>
    <property type="evidence" value="ECO:0007669"/>
    <property type="project" value="UniProtKB-SubCell"/>
</dbReference>
<dbReference type="AlphaFoldDB" id="A0A9Q0LX02"/>
<comment type="function">
    <text evidence="1">May be involved in spermatogenesis.</text>
</comment>
<dbReference type="OMA" id="HTNATIY"/>
<evidence type="ECO:0000256" key="3">
    <source>
        <dbReference type="ARBA" id="ARBA00004496"/>
    </source>
</evidence>
<accession>A0A9Q0LX02</accession>
<evidence type="ECO:0000256" key="5">
    <source>
        <dbReference type="ARBA" id="ARBA00022490"/>
    </source>
</evidence>
<dbReference type="PANTHER" id="PTHR33588:SF1">
    <property type="entry name" value="CILIA- AND FLAGELLA-ASSOCIATED PROTEIN 299"/>
    <property type="match status" value="1"/>
</dbReference>
<protein>
    <recommendedName>
        <fullName evidence="4">Cilia- and flagella-associated protein 299</fullName>
    </recommendedName>
</protein>
<keyword evidence="7" id="KW-0969">Cilium</keyword>
<keyword evidence="7" id="KW-0282">Flagellum</keyword>
<name>A0A9Q0LX02_ANAIG</name>
<dbReference type="OrthoDB" id="2136125at2759"/>
<proteinExistence type="predicted"/>
<evidence type="ECO:0000256" key="1">
    <source>
        <dbReference type="ARBA" id="ARBA00003056"/>
    </source>
</evidence>
<dbReference type="GO" id="GO:0005737">
    <property type="term" value="C:cytoplasm"/>
    <property type="evidence" value="ECO:0007669"/>
    <property type="project" value="UniProtKB-SubCell"/>
</dbReference>